<evidence type="ECO:0000313" key="2">
    <source>
        <dbReference type="EMBL" id="MBC8567273.1"/>
    </source>
</evidence>
<keyword evidence="1" id="KW-0472">Membrane</keyword>
<gene>
    <name evidence="2" type="ORF">H8692_00655</name>
</gene>
<feature type="transmembrane region" description="Helical" evidence="1">
    <location>
        <begin position="50"/>
        <end position="67"/>
    </location>
</feature>
<keyword evidence="1" id="KW-1133">Transmembrane helix</keyword>
<organism evidence="2 3">
    <name type="scientific">Lentihominibacter hominis</name>
    <dbReference type="NCBI Taxonomy" id="2763645"/>
    <lineage>
        <taxon>Bacteria</taxon>
        <taxon>Bacillati</taxon>
        <taxon>Bacillota</taxon>
        <taxon>Clostridia</taxon>
        <taxon>Peptostreptococcales</taxon>
        <taxon>Anaerovoracaceae</taxon>
        <taxon>Lentihominibacter</taxon>
    </lineage>
</organism>
<evidence type="ECO:0000313" key="3">
    <source>
        <dbReference type="Proteomes" id="UP000610862"/>
    </source>
</evidence>
<dbReference type="EMBL" id="JACRTA010000001">
    <property type="protein sequence ID" value="MBC8567273.1"/>
    <property type="molecule type" value="Genomic_DNA"/>
</dbReference>
<protein>
    <submittedName>
        <fullName evidence="2">Uncharacterized protein</fullName>
    </submittedName>
</protein>
<dbReference type="Proteomes" id="UP000610862">
    <property type="component" value="Unassembled WGS sequence"/>
</dbReference>
<dbReference type="RefSeq" id="WP_177269856.1">
    <property type="nucleotide sequence ID" value="NZ_JACRTA010000001.1"/>
</dbReference>
<accession>A0A926I8M6</accession>
<evidence type="ECO:0000256" key="1">
    <source>
        <dbReference type="SAM" id="Phobius"/>
    </source>
</evidence>
<feature type="transmembrane region" description="Helical" evidence="1">
    <location>
        <begin position="141"/>
        <end position="162"/>
    </location>
</feature>
<dbReference type="AlphaFoldDB" id="A0A926I8M6"/>
<sequence>MSRIKIFSVLFAAVAAAGGSLLHFTYEWLGGKGWSFVSAVNESTWEHLKLLFWPVAALTALEYFVYGRKTENFLFIRLVSLLSGMIIIVAAFYTYSGVLGYNFLAADITVFLMGVAAVYVIGYMMMKNKNSGELSEADTSFLSVCSLAALMALAVLFMIFTYEPPSIGLFQDPVTGKYGI</sequence>
<keyword evidence="1" id="KW-0812">Transmembrane</keyword>
<proteinExistence type="predicted"/>
<dbReference type="InterPro" id="IPR045407">
    <property type="entry name" value="DUF6512"/>
</dbReference>
<keyword evidence="3" id="KW-1185">Reference proteome</keyword>
<feature type="transmembrane region" description="Helical" evidence="1">
    <location>
        <begin position="101"/>
        <end position="121"/>
    </location>
</feature>
<feature type="transmembrane region" description="Helical" evidence="1">
    <location>
        <begin position="74"/>
        <end position="95"/>
    </location>
</feature>
<reference evidence="2" key="1">
    <citation type="submission" date="2020-08" db="EMBL/GenBank/DDBJ databases">
        <title>Genome public.</title>
        <authorList>
            <person name="Liu C."/>
            <person name="Sun Q."/>
        </authorList>
    </citation>
    <scope>NUCLEOTIDE SEQUENCE</scope>
    <source>
        <strain evidence="2">NSJ-24</strain>
    </source>
</reference>
<dbReference type="Pfam" id="PF20122">
    <property type="entry name" value="DUF6512"/>
    <property type="match status" value="1"/>
</dbReference>
<comment type="caution">
    <text evidence="2">The sequence shown here is derived from an EMBL/GenBank/DDBJ whole genome shotgun (WGS) entry which is preliminary data.</text>
</comment>
<name>A0A926I8M6_9FIRM</name>